<sequence>MNSKRRFLLSALSAALAPCAWSQTQAKFPSRAITWVVPYPAGGFGDALSRVLAQQLTLSLKQPVIVENKPGAGGQIAAAYVKQLPADGHTLFYGDIGPFAMNTSLYPRLSYDVQKDFIPLTRLLTSALVLVVPPNSPIKSLADLQKAAKSDKGLHYGSFGVGSQPHIWMEMLKRELGGNLQHVAYKGAAPALQDLMGGHIDAMLDVAANSLPHVREGKLRALAVVGTDKRLSQLPQVPTMGELGYAKLNTPGWTGVVLRQGTPAAVVEQLHAAVVKAIQSPEVMERFGDFAVTPAPQSPAEFSQFIQSETDRWGQVIKAVGVTLD</sequence>
<dbReference type="RefSeq" id="WP_273925959.1">
    <property type="nucleotide sequence ID" value="NZ_JAQSIN010000001.1"/>
</dbReference>
<dbReference type="InterPro" id="IPR005064">
    <property type="entry name" value="BUG"/>
</dbReference>
<feature type="signal peptide" evidence="2">
    <location>
        <begin position="1"/>
        <end position="22"/>
    </location>
</feature>
<comment type="similarity">
    <text evidence="1">Belongs to the UPF0065 (bug) family.</text>
</comment>
<dbReference type="Gene3D" id="3.40.190.150">
    <property type="entry name" value="Bordetella uptake gene, domain 1"/>
    <property type="match status" value="1"/>
</dbReference>
<accession>A0ABT5MCP1</accession>
<dbReference type="PANTHER" id="PTHR42928">
    <property type="entry name" value="TRICARBOXYLATE-BINDING PROTEIN"/>
    <property type="match status" value="1"/>
</dbReference>
<dbReference type="Proteomes" id="UP001528672">
    <property type="component" value="Unassembled WGS sequence"/>
</dbReference>
<gene>
    <name evidence="3" type="ORF">PSQ39_06845</name>
</gene>
<protein>
    <submittedName>
        <fullName evidence="3">Tripartite tricarboxylate transporter substrate binding protein</fullName>
    </submittedName>
</protein>
<comment type="caution">
    <text evidence="3">The sequence shown here is derived from an EMBL/GenBank/DDBJ whole genome shotgun (WGS) entry which is preliminary data.</text>
</comment>
<dbReference type="PANTHER" id="PTHR42928:SF5">
    <property type="entry name" value="BLR1237 PROTEIN"/>
    <property type="match status" value="1"/>
</dbReference>
<name>A0ABT5MCP1_9BURK</name>
<organism evidence="3 4">
    <name type="scientific">Curvibacter microcysteis</name>
    <dbReference type="NCBI Taxonomy" id="3026419"/>
    <lineage>
        <taxon>Bacteria</taxon>
        <taxon>Pseudomonadati</taxon>
        <taxon>Pseudomonadota</taxon>
        <taxon>Betaproteobacteria</taxon>
        <taxon>Burkholderiales</taxon>
        <taxon>Comamonadaceae</taxon>
        <taxon>Curvibacter</taxon>
    </lineage>
</organism>
<dbReference type="EMBL" id="JAQSIO010000002">
    <property type="protein sequence ID" value="MDD0814343.1"/>
    <property type="molecule type" value="Genomic_DNA"/>
</dbReference>
<proteinExistence type="inferred from homology"/>
<dbReference type="PIRSF" id="PIRSF017082">
    <property type="entry name" value="YflP"/>
    <property type="match status" value="1"/>
</dbReference>
<reference evidence="3 4" key="1">
    <citation type="submission" date="2023-02" db="EMBL/GenBank/DDBJ databases">
        <title>Bacterial whole genome sequence for Curvibacter sp. HBC28.</title>
        <authorList>
            <person name="Le V."/>
            <person name="Ko S.-R."/>
            <person name="Ahn C.-Y."/>
            <person name="Oh H.-M."/>
        </authorList>
    </citation>
    <scope>NUCLEOTIDE SEQUENCE [LARGE SCALE GENOMIC DNA]</scope>
    <source>
        <strain evidence="3 4">HBC28</strain>
    </source>
</reference>
<evidence type="ECO:0000313" key="3">
    <source>
        <dbReference type="EMBL" id="MDD0814343.1"/>
    </source>
</evidence>
<evidence type="ECO:0000256" key="1">
    <source>
        <dbReference type="ARBA" id="ARBA00006987"/>
    </source>
</evidence>
<keyword evidence="2" id="KW-0732">Signal</keyword>
<dbReference type="SUPFAM" id="SSF53850">
    <property type="entry name" value="Periplasmic binding protein-like II"/>
    <property type="match status" value="1"/>
</dbReference>
<keyword evidence="4" id="KW-1185">Reference proteome</keyword>
<dbReference type="InterPro" id="IPR042100">
    <property type="entry name" value="Bug_dom1"/>
</dbReference>
<evidence type="ECO:0000313" key="4">
    <source>
        <dbReference type="Proteomes" id="UP001528672"/>
    </source>
</evidence>
<dbReference type="CDD" id="cd07012">
    <property type="entry name" value="PBP2_Bug_TTT"/>
    <property type="match status" value="1"/>
</dbReference>
<dbReference type="Pfam" id="PF03401">
    <property type="entry name" value="TctC"/>
    <property type="match status" value="1"/>
</dbReference>
<feature type="chain" id="PRO_5046154825" evidence="2">
    <location>
        <begin position="23"/>
        <end position="325"/>
    </location>
</feature>
<dbReference type="Gene3D" id="3.40.190.10">
    <property type="entry name" value="Periplasmic binding protein-like II"/>
    <property type="match status" value="1"/>
</dbReference>
<evidence type="ECO:0000256" key="2">
    <source>
        <dbReference type="SAM" id="SignalP"/>
    </source>
</evidence>